<keyword evidence="5" id="KW-1185">Reference proteome</keyword>
<protein>
    <submittedName>
        <fullName evidence="4">Lipoprotein</fullName>
    </submittedName>
</protein>
<organism evidence="4 5">
    <name type="scientific">Collimonas pratensis</name>
    <dbReference type="NCBI Taxonomy" id="279113"/>
    <lineage>
        <taxon>Bacteria</taxon>
        <taxon>Pseudomonadati</taxon>
        <taxon>Pseudomonadota</taxon>
        <taxon>Betaproteobacteria</taxon>
        <taxon>Burkholderiales</taxon>
        <taxon>Oxalobacteraceae</taxon>
        <taxon>Collimonas</taxon>
    </lineage>
</organism>
<dbReference type="InterPro" id="IPR040761">
    <property type="entry name" value="Tli4_N"/>
</dbReference>
<proteinExistence type="predicted"/>
<feature type="chain" id="PRO_5045390479" evidence="1">
    <location>
        <begin position="18"/>
        <end position="331"/>
    </location>
</feature>
<dbReference type="Pfam" id="PF18426">
    <property type="entry name" value="Tli4_C"/>
    <property type="match status" value="1"/>
</dbReference>
<sequence length="331" mass="36369">MFAGMNFIRRKLLQAFAASSLLPLVACQPNVAGLPKDKILQKYPLKTYAVGRFLIDLPEIAENVSMSQRIDGTDFEWKSASEDQFATLLSSRVRTLKGVDPKTQFLISDEPGAVPQSRIILFENEIDRDGLLQFEAYRYAAEAKGYFLLSGPVARSNVAVVSPSVNEVFKLIQPRIIDPQMTERGACFDHAFVGGADPKLGEKAVIVARFNDIAMNFVTQVIDTVDSGPSLLQRATKADEYPEVKILRKSKREVAGLDGAEFAYKTPPGSEITSHAFQWEYRGTLNSIVAPEMSIGLNIPNGTDAAKLSDEELLGLWDTVLGSIRLRPGAV</sequence>
<name>A0ABN4M9F2_9BURK</name>
<evidence type="ECO:0000313" key="4">
    <source>
        <dbReference type="EMBL" id="AMP12844.1"/>
    </source>
</evidence>
<feature type="domain" description="Tle cognate immunity protein 4 N-terminal" evidence="3">
    <location>
        <begin position="46"/>
        <end position="141"/>
    </location>
</feature>
<evidence type="ECO:0000259" key="3">
    <source>
        <dbReference type="Pfam" id="PF18443"/>
    </source>
</evidence>
<gene>
    <name evidence="4" type="ORF">CPter291_0559</name>
</gene>
<dbReference type="Pfam" id="PF18443">
    <property type="entry name" value="Tli4_N"/>
    <property type="match status" value="1"/>
</dbReference>
<dbReference type="InterPro" id="IPR041290">
    <property type="entry name" value="Tli4_C"/>
</dbReference>
<evidence type="ECO:0000256" key="1">
    <source>
        <dbReference type="SAM" id="SignalP"/>
    </source>
</evidence>
<dbReference type="EMBL" id="CP013236">
    <property type="protein sequence ID" value="AMP12844.1"/>
    <property type="molecule type" value="Genomic_DNA"/>
</dbReference>
<feature type="signal peptide" evidence="1">
    <location>
        <begin position="1"/>
        <end position="17"/>
    </location>
</feature>
<keyword evidence="1" id="KW-0732">Signal</keyword>
<reference evidence="4 5" key="1">
    <citation type="submission" date="2015-11" db="EMBL/GenBank/DDBJ databases">
        <title>Exploring the genomic traits of fungus-feeding bacterial genus Collimonas.</title>
        <authorList>
            <person name="Song C."/>
            <person name="Schmidt R."/>
            <person name="de Jager V."/>
            <person name="Krzyzanowska D."/>
            <person name="Jongedijk E."/>
            <person name="Cankar K."/>
            <person name="Beekwilder J."/>
            <person name="van Veen A."/>
            <person name="de Boer W."/>
            <person name="van Veen J.A."/>
            <person name="Garbeva P."/>
        </authorList>
    </citation>
    <scope>NUCLEOTIDE SEQUENCE [LARGE SCALE GENOMIC DNA]</scope>
    <source>
        <strain evidence="4 5">Ter291</strain>
    </source>
</reference>
<evidence type="ECO:0000313" key="5">
    <source>
        <dbReference type="Proteomes" id="UP000074914"/>
    </source>
</evidence>
<dbReference type="Proteomes" id="UP000074914">
    <property type="component" value="Chromosome"/>
</dbReference>
<feature type="domain" description="Tle cognate immunity protein 4 C-terminal" evidence="2">
    <location>
        <begin position="182"/>
        <end position="329"/>
    </location>
</feature>
<keyword evidence="4" id="KW-0449">Lipoprotein</keyword>
<accession>A0ABN4M9F2</accession>
<evidence type="ECO:0000259" key="2">
    <source>
        <dbReference type="Pfam" id="PF18426"/>
    </source>
</evidence>